<accession>A0A0V1M614</accession>
<organism evidence="1 2">
    <name type="scientific">Trichinella papuae</name>
    <dbReference type="NCBI Taxonomy" id="268474"/>
    <lineage>
        <taxon>Eukaryota</taxon>
        <taxon>Metazoa</taxon>
        <taxon>Ecdysozoa</taxon>
        <taxon>Nematoda</taxon>
        <taxon>Enoplea</taxon>
        <taxon>Dorylaimia</taxon>
        <taxon>Trichinellida</taxon>
        <taxon>Trichinellidae</taxon>
        <taxon>Trichinella</taxon>
    </lineage>
</organism>
<evidence type="ECO:0000313" key="1">
    <source>
        <dbReference type="EMBL" id="KRZ66834.1"/>
    </source>
</evidence>
<protein>
    <submittedName>
        <fullName evidence="1">Uncharacterized protein</fullName>
    </submittedName>
</protein>
<gene>
    <name evidence="1" type="ORF">T10_12367</name>
</gene>
<dbReference type="AlphaFoldDB" id="A0A0V1M614"/>
<comment type="caution">
    <text evidence="1">The sequence shown here is derived from an EMBL/GenBank/DDBJ whole genome shotgun (WGS) entry which is preliminary data.</text>
</comment>
<sequence>MEKQNKENKQCKDAADCSIGVVKITRVDEHRRRATSEAIKNEKKTILKKISNAKSDKVTFTACKLKTSTTIFIHIGFCPNDRMATPNSFVEMVPFLSLSNIMKASRNSSTSSGVN</sequence>
<dbReference type="EMBL" id="JYDO01000222">
    <property type="protein sequence ID" value="KRZ66834.1"/>
    <property type="molecule type" value="Genomic_DNA"/>
</dbReference>
<dbReference type="Proteomes" id="UP000054843">
    <property type="component" value="Unassembled WGS sequence"/>
</dbReference>
<keyword evidence="2" id="KW-1185">Reference proteome</keyword>
<evidence type="ECO:0000313" key="2">
    <source>
        <dbReference type="Proteomes" id="UP000054843"/>
    </source>
</evidence>
<reference evidence="1 2" key="1">
    <citation type="submission" date="2015-01" db="EMBL/GenBank/DDBJ databases">
        <title>Evolution of Trichinella species and genotypes.</title>
        <authorList>
            <person name="Korhonen P.K."/>
            <person name="Edoardo P."/>
            <person name="Giuseppe L.R."/>
            <person name="Gasser R.B."/>
        </authorList>
    </citation>
    <scope>NUCLEOTIDE SEQUENCE [LARGE SCALE GENOMIC DNA]</scope>
    <source>
        <strain evidence="1">ISS1980</strain>
    </source>
</reference>
<proteinExistence type="predicted"/>
<name>A0A0V1M614_9BILA</name>